<evidence type="ECO:0000259" key="1">
    <source>
        <dbReference type="PROSITE" id="PS50801"/>
    </source>
</evidence>
<proteinExistence type="predicted"/>
<evidence type="ECO:0000313" key="4">
    <source>
        <dbReference type="Proteomes" id="UP000051677"/>
    </source>
</evidence>
<comment type="caution">
    <text evidence="2">The sequence shown here is derived from an EMBL/GenBank/DDBJ whole genome shotgun (WGS) entry which is preliminary data.</text>
</comment>
<dbReference type="CDD" id="cd07043">
    <property type="entry name" value="STAS_anti-anti-sigma_factors"/>
    <property type="match status" value="1"/>
</dbReference>
<feature type="domain" description="STAS" evidence="1">
    <location>
        <begin position="1"/>
        <end position="96"/>
    </location>
</feature>
<dbReference type="Gene3D" id="3.30.750.24">
    <property type="entry name" value="STAS domain"/>
    <property type="match status" value="1"/>
</dbReference>
<protein>
    <recommendedName>
        <fullName evidence="1">STAS domain-containing protein</fullName>
    </recommendedName>
</protein>
<evidence type="ECO:0000313" key="3">
    <source>
        <dbReference type="EMBL" id="ORV95669.1"/>
    </source>
</evidence>
<dbReference type="AlphaFoldDB" id="A0A0Q2RY42"/>
<dbReference type="SUPFAM" id="SSF52091">
    <property type="entry name" value="SpoIIaa-like"/>
    <property type="match status" value="1"/>
</dbReference>
<dbReference type="EMBL" id="LKTM01000040">
    <property type="protein sequence ID" value="KQH80147.1"/>
    <property type="molecule type" value="Genomic_DNA"/>
</dbReference>
<evidence type="ECO:0000313" key="2">
    <source>
        <dbReference type="EMBL" id="KQH80147.1"/>
    </source>
</evidence>
<accession>A0A0Q2RY42</accession>
<organism evidence="2 4">
    <name type="scientific">Mycobacterium gordonae</name>
    <dbReference type="NCBI Taxonomy" id="1778"/>
    <lineage>
        <taxon>Bacteria</taxon>
        <taxon>Bacillati</taxon>
        <taxon>Actinomycetota</taxon>
        <taxon>Actinomycetes</taxon>
        <taxon>Mycobacteriales</taxon>
        <taxon>Mycobacteriaceae</taxon>
        <taxon>Mycobacterium</taxon>
    </lineage>
</organism>
<reference evidence="2 4" key="1">
    <citation type="submission" date="2015-10" db="EMBL/GenBank/DDBJ databases">
        <title>Mycobacterium gordonae draft genome assembly.</title>
        <authorList>
            <person name="Ustinova V."/>
            <person name="Smirnova T."/>
            <person name="Blagodatskikh K."/>
            <person name="Varlamov D."/>
            <person name="Larionova E."/>
            <person name="Chernousova L."/>
        </authorList>
    </citation>
    <scope>NUCLEOTIDE SEQUENCE [LARGE SCALE GENOMIC DNA]</scope>
    <source>
        <strain evidence="2 4">CTRI 14-8773</strain>
    </source>
</reference>
<sequence>MLSASGVIDLATTPHFAHRVNEVLKQRPAALIIDLSHVEFMSAVGIDVLVQAHHATDTTAYAVVADGPATARPLRLTGLHTVIAIYPSVAEARKGLRTAPPPSAEPP</sequence>
<dbReference type="Pfam" id="PF01740">
    <property type="entry name" value="STAS"/>
    <property type="match status" value="1"/>
</dbReference>
<dbReference type="GO" id="GO:0043856">
    <property type="term" value="F:anti-sigma factor antagonist activity"/>
    <property type="evidence" value="ECO:0007669"/>
    <property type="project" value="TreeGrafter"/>
</dbReference>
<dbReference type="Proteomes" id="UP000193928">
    <property type="component" value="Unassembled WGS sequence"/>
</dbReference>
<dbReference type="PANTHER" id="PTHR33495">
    <property type="entry name" value="ANTI-SIGMA FACTOR ANTAGONIST TM_1081-RELATED-RELATED"/>
    <property type="match status" value="1"/>
</dbReference>
<dbReference type="InterPro" id="IPR002645">
    <property type="entry name" value="STAS_dom"/>
</dbReference>
<dbReference type="Proteomes" id="UP000051677">
    <property type="component" value="Unassembled WGS sequence"/>
</dbReference>
<dbReference type="InterPro" id="IPR036513">
    <property type="entry name" value="STAS_dom_sf"/>
</dbReference>
<reference evidence="3 5" key="2">
    <citation type="submission" date="2016-01" db="EMBL/GenBank/DDBJ databases">
        <title>The new phylogeny of the genus Mycobacterium.</title>
        <authorList>
            <person name="Tarcisio F."/>
            <person name="Conor M."/>
            <person name="Antonella G."/>
            <person name="Elisabetta G."/>
            <person name="Giulia F.S."/>
            <person name="Sara T."/>
            <person name="Anna F."/>
            <person name="Clotilde B."/>
            <person name="Roberto B."/>
            <person name="Veronica D.S."/>
            <person name="Fabio R."/>
            <person name="Monica P."/>
            <person name="Olivier J."/>
            <person name="Enrico T."/>
            <person name="Nicola S."/>
        </authorList>
    </citation>
    <scope>NUCLEOTIDE SEQUENCE [LARGE SCALE GENOMIC DNA]</scope>
    <source>
        <strain evidence="3 5">DSM 44160</strain>
    </source>
</reference>
<evidence type="ECO:0000313" key="5">
    <source>
        <dbReference type="Proteomes" id="UP000193928"/>
    </source>
</evidence>
<dbReference type="PANTHER" id="PTHR33495:SF13">
    <property type="entry name" value="ANTI-SIGMA-F FACTOR ANTAGONIST RSFB"/>
    <property type="match status" value="1"/>
</dbReference>
<dbReference type="EMBL" id="LQOY01000019">
    <property type="protein sequence ID" value="ORV95669.1"/>
    <property type="molecule type" value="Genomic_DNA"/>
</dbReference>
<gene>
    <name evidence="2" type="ORF">AO501_07610</name>
    <name evidence="3" type="ORF">AWC08_14445</name>
</gene>
<name>A0A0Q2RY42_MYCGO</name>
<keyword evidence="5" id="KW-1185">Reference proteome</keyword>
<dbReference type="PROSITE" id="PS50801">
    <property type="entry name" value="STAS"/>
    <property type="match status" value="1"/>
</dbReference>